<evidence type="ECO:0000313" key="3">
    <source>
        <dbReference type="Proteomes" id="UP001212997"/>
    </source>
</evidence>
<dbReference type="InterPro" id="IPR051681">
    <property type="entry name" value="Ser/Thr_Kinases-Pseudokinases"/>
</dbReference>
<evidence type="ECO:0000259" key="1">
    <source>
        <dbReference type="PROSITE" id="PS50011"/>
    </source>
</evidence>
<keyword evidence="3" id="KW-1185">Reference proteome</keyword>
<comment type="caution">
    <text evidence="2">The sequence shown here is derived from an EMBL/GenBank/DDBJ whole genome shotgun (WGS) entry which is preliminary data.</text>
</comment>
<reference evidence="2" key="1">
    <citation type="submission" date="2022-07" db="EMBL/GenBank/DDBJ databases">
        <title>Genome Sequence of Physisporinus lineatus.</title>
        <authorList>
            <person name="Buettner E."/>
        </authorList>
    </citation>
    <scope>NUCLEOTIDE SEQUENCE</scope>
    <source>
        <strain evidence="2">VT162</strain>
    </source>
</reference>
<dbReference type="SUPFAM" id="SSF56112">
    <property type="entry name" value="Protein kinase-like (PK-like)"/>
    <property type="match status" value="1"/>
</dbReference>
<evidence type="ECO:0000313" key="2">
    <source>
        <dbReference type="EMBL" id="KAJ3488650.1"/>
    </source>
</evidence>
<dbReference type="Proteomes" id="UP001212997">
    <property type="component" value="Unassembled WGS sequence"/>
</dbReference>
<feature type="domain" description="Protein kinase" evidence="1">
    <location>
        <begin position="126"/>
        <end position="393"/>
    </location>
</feature>
<dbReference type="AlphaFoldDB" id="A0AAD5V862"/>
<accession>A0AAD5V862</accession>
<organism evidence="2 3">
    <name type="scientific">Meripilus lineatus</name>
    <dbReference type="NCBI Taxonomy" id="2056292"/>
    <lineage>
        <taxon>Eukaryota</taxon>
        <taxon>Fungi</taxon>
        <taxon>Dikarya</taxon>
        <taxon>Basidiomycota</taxon>
        <taxon>Agaricomycotina</taxon>
        <taxon>Agaricomycetes</taxon>
        <taxon>Polyporales</taxon>
        <taxon>Meripilaceae</taxon>
        <taxon>Meripilus</taxon>
    </lineage>
</organism>
<dbReference type="InterPro" id="IPR001245">
    <property type="entry name" value="Ser-Thr/Tyr_kinase_cat_dom"/>
</dbReference>
<sequence>MAAPRKGELGSNRVDRGVHSFESTTAYGTPVEYGLSEQSEQYNSRSPEMVEILRTINTEEGLLACTGGIAILIMDYILGAIRDAPNLEHLGKHCDLAPMLTPRIAVKLSQRSSRIPSSAHIPHGSLAVVHARRQGAFGQIYFGNSAGDAVAIKQPTGNYSKIKVTRAVLKELMLGLLLNHPHVLTPIGATDTLFPGSLCIISPWMICGTLREYVSITTDGTREIPRLLTELADALSYIHSIDIVHGDLRVPNILVDGGGHIRVGDFGMSGFNGSSAESSSPQVTGAVGYLAPEIIAPESFGLPELPRSTFMTDVFAYGSVCYEVLEGHPPFSGIFFAQVVWKVLQGRRCAKPPDVTPELWDLVERCWAHSPKERPNALHVLSLARNITSAFHA</sequence>
<dbReference type="EMBL" id="JANAWD010000062">
    <property type="protein sequence ID" value="KAJ3488650.1"/>
    <property type="molecule type" value="Genomic_DNA"/>
</dbReference>
<dbReference type="PANTHER" id="PTHR44329">
    <property type="entry name" value="SERINE/THREONINE-PROTEIN KINASE TNNI3K-RELATED"/>
    <property type="match status" value="1"/>
</dbReference>
<dbReference type="PROSITE" id="PS50011">
    <property type="entry name" value="PROTEIN_KINASE_DOM"/>
    <property type="match status" value="1"/>
</dbReference>
<gene>
    <name evidence="2" type="ORF">NLI96_g2678</name>
</gene>
<dbReference type="GO" id="GO:0005524">
    <property type="term" value="F:ATP binding"/>
    <property type="evidence" value="ECO:0007669"/>
    <property type="project" value="InterPro"/>
</dbReference>
<dbReference type="Gene3D" id="1.10.510.10">
    <property type="entry name" value="Transferase(Phosphotransferase) domain 1"/>
    <property type="match status" value="1"/>
</dbReference>
<name>A0AAD5V862_9APHY</name>
<proteinExistence type="predicted"/>
<dbReference type="InterPro" id="IPR000719">
    <property type="entry name" value="Prot_kinase_dom"/>
</dbReference>
<protein>
    <recommendedName>
        <fullName evidence="1">Protein kinase domain-containing protein</fullName>
    </recommendedName>
</protein>
<dbReference type="Pfam" id="PF07714">
    <property type="entry name" value="PK_Tyr_Ser-Thr"/>
    <property type="match status" value="1"/>
</dbReference>
<dbReference type="GO" id="GO:0004674">
    <property type="term" value="F:protein serine/threonine kinase activity"/>
    <property type="evidence" value="ECO:0007669"/>
    <property type="project" value="TreeGrafter"/>
</dbReference>
<dbReference type="InterPro" id="IPR011009">
    <property type="entry name" value="Kinase-like_dom_sf"/>
</dbReference>